<protein>
    <recommendedName>
        <fullName evidence="1">DSBA-like thioredoxin domain-containing protein</fullName>
    </recommendedName>
</protein>
<dbReference type="PANTHER" id="PTHR13887:SF41">
    <property type="entry name" value="THIOREDOXIN SUPERFAMILY PROTEIN"/>
    <property type="match status" value="1"/>
</dbReference>
<dbReference type="GeneID" id="69039149"/>
<dbReference type="AlphaFoldDB" id="C0NSK3"/>
<evidence type="ECO:0000259" key="1">
    <source>
        <dbReference type="Pfam" id="PF01323"/>
    </source>
</evidence>
<feature type="domain" description="DSBA-like thioredoxin" evidence="1">
    <location>
        <begin position="13"/>
        <end position="208"/>
    </location>
</feature>
<dbReference type="CDD" id="cd03024">
    <property type="entry name" value="DsbA_FrnE"/>
    <property type="match status" value="1"/>
</dbReference>
<dbReference type="InterPro" id="IPR001853">
    <property type="entry name" value="DSBA-like_thioredoxin_dom"/>
</dbReference>
<proteinExistence type="predicted"/>
<dbReference type="GO" id="GO:0016491">
    <property type="term" value="F:oxidoreductase activity"/>
    <property type="evidence" value="ECO:0007669"/>
    <property type="project" value="InterPro"/>
</dbReference>
<sequence length="249" mass="27076">MTDKEGRASWIECFIGYRDLQKAISLYQKTYPGGSKDDFQLSWKPYFIDQEPPSESIIIHDRMLRKMGPKMTEAAQTRLRRVGATLGLDFKFGGYMGSSRLAHVLLHTTGAEKGLVMQGKVSDILFRYQLELEEDISCVDTLVRAAVEVGLEAGEVREWLAGEGAGRGVREIIEEEARKIRDGGVQGVPHFIIGGNYHIDGAVDVTEFFQTVVEVKEREGGGGGGGDGGLVVTTGASCKLSPGGGEMVC</sequence>
<dbReference type="Pfam" id="PF01323">
    <property type="entry name" value="DSBA"/>
    <property type="match status" value="1"/>
</dbReference>
<evidence type="ECO:0000313" key="3">
    <source>
        <dbReference type="Proteomes" id="UP000001631"/>
    </source>
</evidence>
<accession>C0NSK3</accession>
<dbReference type="SUPFAM" id="SSF52833">
    <property type="entry name" value="Thioredoxin-like"/>
    <property type="match status" value="1"/>
</dbReference>
<dbReference type="PANTHER" id="PTHR13887">
    <property type="entry name" value="GLUTATHIONE S-TRANSFERASE KAPPA"/>
    <property type="match status" value="1"/>
</dbReference>
<dbReference type="Proteomes" id="UP000001631">
    <property type="component" value="Unassembled WGS sequence"/>
</dbReference>
<gene>
    <name evidence="2" type="ORF">HCBG_06133</name>
</gene>
<organism evidence="2 3">
    <name type="scientific">Ajellomyces capsulatus (strain G186AR / H82 / ATCC MYA-2454 / RMSCC 2432)</name>
    <name type="common">Darling's disease fungus</name>
    <name type="synonym">Histoplasma capsulatum</name>
    <dbReference type="NCBI Taxonomy" id="447093"/>
    <lineage>
        <taxon>Eukaryota</taxon>
        <taxon>Fungi</taxon>
        <taxon>Dikarya</taxon>
        <taxon>Ascomycota</taxon>
        <taxon>Pezizomycotina</taxon>
        <taxon>Eurotiomycetes</taxon>
        <taxon>Eurotiomycetidae</taxon>
        <taxon>Onygenales</taxon>
        <taxon>Ajellomycetaceae</taxon>
        <taxon>Histoplasma</taxon>
    </lineage>
</organism>
<dbReference type="HOGENOM" id="CLU_069253_0_1_1"/>
<dbReference type="RefSeq" id="XP_045286350.1">
    <property type="nucleotide sequence ID" value="XM_045433182.1"/>
</dbReference>
<dbReference type="EMBL" id="GG663370">
    <property type="protein sequence ID" value="EEH05869.1"/>
    <property type="molecule type" value="Genomic_DNA"/>
</dbReference>
<dbReference type="STRING" id="447093.C0NSK3"/>
<keyword evidence="3" id="KW-1185">Reference proteome</keyword>
<dbReference type="Gene3D" id="3.40.30.10">
    <property type="entry name" value="Glutaredoxin"/>
    <property type="match status" value="1"/>
</dbReference>
<evidence type="ECO:0000313" key="2">
    <source>
        <dbReference type="EMBL" id="EEH05869.1"/>
    </source>
</evidence>
<dbReference type="InterPro" id="IPR036249">
    <property type="entry name" value="Thioredoxin-like_sf"/>
</dbReference>
<reference evidence="2" key="1">
    <citation type="submission" date="2009-02" db="EMBL/GenBank/DDBJ databases">
        <title>The Genome Sequence of Ajellomyces capsulatus strain G186AR.</title>
        <authorList>
            <consortium name="The Broad Institute Genome Sequencing Platform"/>
            <person name="Champion M."/>
            <person name="Cuomo C."/>
            <person name="Ma L.-J."/>
            <person name="Henn M.R."/>
            <person name="Sil A."/>
            <person name="Goldman B."/>
            <person name="Young S.K."/>
            <person name="Kodira C.D."/>
            <person name="Zeng Q."/>
            <person name="Koehrsen M."/>
            <person name="Alvarado L."/>
            <person name="Berlin A."/>
            <person name="Borenstein D."/>
            <person name="Chen Z."/>
            <person name="Engels R."/>
            <person name="Freedman E."/>
            <person name="Gellesch M."/>
            <person name="Goldberg J."/>
            <person name="Griggs A."/>
            <person name="Gujja S."/>
            <person name="Heiman D."/>
            <person name="Hepburn T."/>
            <person name="Howarth C."/>
            <person name="Jen D."/>
            <person name="Larson L."/>
            <person name="Lewis B."/>
            <person name="Mehta T."/>
            <person name="Park D."/>
            <person name="Pearson M."/>
            <person name="Roberts A."/>
            <person name="Saif S."/>
            <person name="Shea T."/>
            <person name="Shenoy N."/>
            <person name="Sisk P."/>
            <person name="Stolte C."/>
            <person name="Sykes S."/>
            <person name="Walk T."/>
            <person name="White J."/>
            <person name="Yandava C."/>
            <person name="Klein B."/>
            <person name="McEwen J.G."/>
            <person name="Puccia R."/>
            <person name="Goldman G.H."/>
            <person name="Felipe M.S."/>
            <person name="Nino-Vega G."/>
            <person name="San-Blas G."/>
            <person name="Taylor J."/>
            <person name="Mendoza L."/>
            <person name="Galagan J."/>
            <person name="Nusbaum C."/>
            <person name="Birren B."/>
        </authorList>
    </citation>
    <scope>NUCLEOTIDE SEQUENCE</scope>
    <source>
        <strain evidence="2">G186AR</strain>
    </source>
</reference>
<dbReference type="InParanoid" id="C0NSK3"/>
<name>C0NSK3_AJECG</name>